<name>A0A919ABR1_9ACTN</name>
<feature type="binding site" evidence="1">
    <location>
        <position position="319"/>
    </location>
    <ligand>
        <name>Zn(2+)</name>
        <dbReference type="ChEBI" id="CHEBI:29105"/>
    </ligand>
</feature>
<sequence>MAATATAPGNLDHRPGRPPAPPFRAASLAEGHAGIALLFAELAARDGTPRHRATAHAHLTAATAHLASSPDQGLYHGAAAVAFAAATARRTTDDYAVLLSRLDRRVSAALGRTLAAEEERMRSGRPGTSARSYDVVSGATGLGRYLLLRGEPHRALLTRTLSCLVRMTEPVTAHGRRVPGWWVPHGTDGPFSHVFPRGHFDVGLAHGVPGPLALLALAHRAGVRVPGQDTAITGIADWLLRRRTPAAPWPPVIGFDQHTSRTTRPPPGRTAWCYGTPGVARALYLAGRALDRPDWCTAALRALTEALAAPGELVDSALCHGWAGVLHVTWLMAHDSGNPQLAGSLPWLAEKVLNDYDADAPFGYRYRSPGQQAAIDRAGFLQGAAGIALALDAYARNLPPTTRWDAALLLT</sequence>
<dbReference type="InterPro" id="IPR033889">
    <property type="entry name" value="LanC"/>
</dbReference>
<accession>A0A919ABR1</accession>
<evidence type="ECO:0000313" key="3">
    <source>
        <dbReference type="EMBL" id="GHE97510.1"/>
    </source>
</evidence>
<comment type="caution">
    <text evidence="3">The sequence shown here is derived from an EMBL/GenBank/DDBJ whole genome shotgun (WGS) entry which is preliminary data.</text>
</comment>
<dbReference type="PRINTS" id="PR01950">
    <property type="entry name" value="LANCSUPER"/>
</dbReference>
<reference evidence="3" key="2">
    <citation type="submission" date="2020-09" db="EMBL/GenBank/DDBJ databases">
        <authorList>
            <person name="Sun Q."/>
            <person name="Ohkuma M."/>
        </authorList>
    </citation>
    <scope>NUCLEOTIDE SEQUENCE</scope>
    <source>
        <strain evidence="3">JCM 4477</strain>
    </source>
</reference>
<dbReference type="PRINTS" id="PR01955">
    <property type="entry name" value="LANCFRANKIA"/>
</dbReference>
<dbReference type="AlphaFoldDB" id="A0A919ABR1"/>
<feature type="binding site" evidence="1">
    <location>
        <position position="273"/>
    </location>
    <ligand>
        <name>Zn(2+)</name>
        <dbReference type="ChEBI" id="CHEBI:29105"/>
    </ligand>
</feature>
<dbReference type="InterPro" id="IPR007822">
    <property type="entry name" value="LANC-like"/>
</dbReference>
<evidence type="ECO:0000256" key="2">
    <source>
        <dbReference type="SAM" id="MobiDB-lite"/>
    </source>
</evidence>
<dbReference type="SMART" id="SM01260">
    <property type="entry name" value="LANC_like"/>
    <property type="match status" value="1"/>
</dbReference>
<evidence type="ECO:0000313" key="4">
    <source>
        <dbReference type="Proteomes" id="UP000630718"/>
    </source>
</evidence>
<dbReference type="GO" id="GO:0031179">
    <property type="term" value="P:peptide modification"/>
    <property type="evidence" value="ECO:0007669"/>
    <property type="project" value="InterPro"/>
</dbReference>
<evidence type="ECO:0008006" key="5">
    <source>
        <dbReference type="Google" id="ProtNLM"/>
    </source>
</evidence>
<dbReference type="Proteomes" id="UP000630718">
    <property type="component" value="Unassembled WGS sequence"/>
</dbReference>
<dbReference type="GO" id="GO:0046872">
    <property type="term" value="F:metal ion binding"/>
    <property type="evidence" value="ECO:0007669"/>
    <property type="project" value="UniProtKB-KW"/>
</dbReference>
<feature type="binding site" evidence="1">
    <location>
        <position position="320"/>
    </location>
    <ligand>
        <name>Zn(2+)</name>
        <dbReference type="ChEBI" id="CHEBI:29105"/>
    </ligand>
</feature>
<dbReference type="SUPFAM" id="SSF158745">
    <property type="entry name" value="LanC-like"/>
    <property type="match status" value="1"/>
</dbReference>
<organism evidence="3 4">
    <name type="scientific">Streptomyces fumanus</name>
    <dbReference type="NCBI Taxonomy" id="67302"/>
    <lineage>
        <taxon>Bacteria</taxon>
        <taxon>Bacillati</taxon>
        <taxon>Actinomycetota</taxon>
        <taxon>Actinomycetes</taxon>
        <taxon>Kitasatosporales</taxon>
        <taxon>Streptomycetaceae</taxon>
        <taxon>Streptomyces</taxon>
    </lineage>
</organism>
<dbReference type="Gene3D" id="1.50.10.20">
    <property type="match status" value="1"/>
</dbReference>
<dbReference type="Pfam" id="PF05147">
    <property type="entry name" value="LANC_like"/>
    <property type="match status" value="1"/>
</dbReference>
<dbReference type="EMBL" id="BNBI01000004">
    <property type="protein sequence ID" value="GHE97510.1"/>
    <property type="molecule type" value="Genomic_DNA"/>
</dbReference>
<gene>
    <name evidence="3" type="ORF">GCM10018772_22180</name>
</gene>
<feature type="region of interest" description="Disordered" evidence="2">
    <location>
        <begin position="1"/>
        <end position="21"/>
    </location>
</feature>
<keyword evidence="1" id="KW-0862">Zinc</keyword>
<dbReference type="CDD" id="cd04793">
    <property type="entry name" value="LanC"/>
    <property type="match status" value="1"/>
</dbReference>
<keyword evidence="1" id="KW-0479">Metal-binding</keyword>
<protein>
    <recommendedName>
        <fullName evidence="5">Lanthionine synthetase</fullName>
    </recommendedName>
</protein>
<keyword evidence="4" id="KW-1185">Reference proteome</keyword>
<evidence type="ECO:0000256" key="1">
    <source>
        <dbReference type="PIRSR" id="PIRSR607822-1"/>
    </source>
</evidence>
<proteinExistence type="predicted"/>
<reference evidence="3" key="1">
    <citation type="journal article" date="2014" name="Int. J. Syst. Evol. Microbiol.">
        <title>Complete genome sequence of Corynebacterium casei LMG S-19264T (=DSM 44701T), isolated from a smear-ripened cheese.</title>
        <authorList>
            <consortium name="US DOE Joint Genome Institute (JGI-PGF)"/>
            <person name="Walter F."/>
            <person name="Albersmeier A."/>
            <person name="Kalinowski J."/>
            <person name="Ruckert C."/>
        </authorList>
    </citation>
    <scope>NUCLEOTIDE SEQUENCE</scope>
    <source>
        <strain evidence="3">JCM 4477</strain>
    </source>
</reference>